<evidence type="ECO:0008006" key="3">
    <source>
        <dbReference type="Google" id="ProtNLM"/>
    </source>
</evidence>
<dbReference type="RefSeq" id="WP_092741135.1">
    <property type="nucleotide sequence ID" value="NZ_FMZC01000003.1"/>
</dbReference>
<proteinExistence type="predicted"/>
<dbReference type="InterPro" id="IPR010775">
    <property type="entry name" value="DUF1365"/>
</dbReference>
<dbReference type="AlphaFoldDB" id="A0A1G6NS45"/>
<dbReference type="STRING" id="187868.SAMN05192589_10323"/>
<dbReference type="Proteomes" id="UP000198781">
    <property type="component" value="Unassembled WGS sequence"/>
</dbReference>
<evidence type="ECO:0000313" key="1">
    <source>
        <dbReference type="EMBL" id="SDC70005.1"/>
    </source>
</evidence>
<name>A0A1G6NS45_9BURK</name>
<protein>
    <recommendedName>
        <fullName evidence="3">DUF1365 domain-containing protein</fullName>
    </recommendedName>
</protein>
<dbReference type="PANTHER" id="PTHR33973:SF4">
    <property type="entry name" value="OS07G0153300 PROTEIN"/>
    <property type="match status" value="1"/>
</dbReference>
<dbReference type="PANTHER" id="PTHR33973">
    <property type="entry name" value="OS07G0153300 PROTEIN"/>
    <property type="match status" value="1"/>
</dbReference>
<keyword evidence="2" id="KW-1185">Reference proteome</keyword>
<organism evidence="1 2">
    <name type="scientific">Paracidovorax valerianellae</name>
    <dbReference type="NCBI Taxonomy" id="187868"/>
    <lineage>
        <taxon>Bacteria</taxon>
        <taxon>Pseudomonadati</taxon>
        <taxon>Pseudomonadota</taxon>
        <taxon>Betaproteobacteria</taxon>
        <taxon>Burkholderiales</taxon>
        <taxon>Comamonadaceae</taxon>
        <taxon>Paracidovorax</taxon>
    </lineage>
</organism>
<reference evidence="1 2" key="1">
    <citation type="submission" date="2016-10" db="EMBL/GenBank/DDBJ databases">
        <authorList>
            <person name="de Groot N.N."/>
        </authorList>
    </citation>
    <scope>NUCLEOTIDE SEQUENCE [LARGE SCALE GENOMIC DNA]</scope>
    <source>
        <strain evidence="1 2">DSM 16619</strain>
    </source>
</reference>
<sequence>MTGQSALYTGRVMHQRLSPARHRLQYRVFSLLLDLDELPDLDRRLRLFSVNRFNLFSLREKDYGGAEGLSLRQHVDHQLVAAGLVPEGRIQMLTMPRILGYAFNPLTVYFCHRPDGSLQALLYEVNNTFGERHSYLIAVPEAEQHATRIHQQCDKDFHVSPFLGLSMRYAFDVSLPAPQRPGLGVGITASDPRGPVLIARLQARRRALSDGALARAFFTHPLLTLKVMGAIHWEALRLWIKRVPFHAKPPAPTLPVTIIKAKDL</sequence>
<gene>
    <name evidence="1" type="ORF">SAMN05192589_10323</name>
</gene>
<evidence type="ECO:0000313" key="2">
    <source>
        <dbReference type="Proteomes" id="UP000198781"/>
    </source>
</evidence>
<dbReference type="OrthoDB" id="9778801at2"/>
<dbReference type="EMBL" id="FMZC01000003">
    <property type="protein sequence ID" value="SDC70005.1"/>
    <property type="molecule type" value="Genomic_DNA"/>
</dbReference>
<dbReference type="Pfam" id="PF07103">
    <property type="entry name" value="DUF1365"/>
    <property type="match status" value="1"/>
</dbReference>
<accession>A0A1G6NS45</accession>